<gene>
    <name evidence="2" type="primary">smc2</name>
    <name evidence="2" type="ORF">CPPEL_01905</name>
</gene>
<dbReference type="GO" id="GO:0016887">
    <property type="term" value="F:ATP hydrolysis activity"/>
    <property type="evidence" value="ECO:0007669"/>
    <property type="project" value="InterPro"/>
</dbReference>
<dbReference type="KEGG" id="cpso:CPPEL_01905"/>
<evidence type="ECO:0000259" key="1">
    <source>
        <dbReference type="Pfam" id="PF13476"/>
    </source>
</evidence>
<dbReference type="OrthoDB" id="9784297at2"/>
<name>A0A3G6ISP8_9CORY</name>
<dbReference type="AlphaFoldDB" id="A0A3G6ISP8"/>
<accession>A0A3G6ISP8</accession>
<organism evidence="2 3">
    <name type="scientific">Corynebacterium pseudopelargi</name>
    <dbReference type="NCBI Taxonomy" id="2080757"/>
    <lineage>
        <taxon>Bacteria</taxon>
        <taxon>Bacillati</taxon>
        <taxon>Actinomycetota</taxon>
        <taxon>Actinomycetes</taxon>
        <taxon>Mycobacteriales</taxon>
        <taxon>Corynebacteriaceae</taxon>
        <taxon>Corynebacterium</taxon>
    </lineage>
</organism>
<feature type="domain" description="Rad50/SbcC-type AAA" evidence="1">
    <location>
        <begin position="39"/>
        <end position="102"/>
    </location>
</feature>
<protein>
    <submittedName>
        <fullName evidence="2">Chromosome partition protein Smc</fullName>
    </submittedName>
</protein>
<dbReference type="Pfam" id="PF13476">
    <property type="entry name" value="AAA_23"/>
    <property type="match status" value="1"/>
</dbReference>
<dbReference type="Proteomes" id="UP000271426">
    <property type="component" value="Chromosome"/>
</dbReference>
<evidence type="ECO:0000313" key="3">
    <source>
        <dbReference type="Proteomes" id="UP000271426"/>
    </source>
</evidence>
<dbReference type="InterPro" id="IPR038729">
    <property type="entry name" value="Rad50/SbcC_AAA"/>
</dbReference>
<keyword evidence="3" id="KW-1185">Reference proteome</keyword>
<reference evidence="2 3" key="1">
    <citation type="submission" date="2018-11" db="EMBL/GenBank/DDBJ databases">
        <authorList>
            <person name="Kleinhagauer T."/>
            <person name="Glaeser S.P."/>
            <person name="Spergser J."/>
            <person name="Ruckert C."/>
            <person name="Kaempfer P."/>
            <person name="Busse H.-J."/>
        </authorList>
    </citation>
    <scope>NUCLEOTIDE SEQUENCE [LARGE SCALE GENOMIC DNA]</scope>
    <source>
        <strain evidence="2 3">812CH</strain>
    </source>
</reference>
<dbReference type="RefSeq" id="WP_123959555.1">
    <property type="nucleotide sequence ID" value="NZ_CP033898.1"/>
</dbReference>
<sequence>MAKFVTKTILDNAKAGDLVADLQKMWDPKVWGRSSIRELTLDKYKSFELGTVVSFDFPITVLVGANGGGKSSVLQAVAGAPARASLKKFWFSSKIDEIKDQPNQTFSYRYVAGKATKEEIRSIGEPNQGFLHQDTKDIVLARVRKARVTKQFTKKA</sequence>
<evidence type="ECO:0000313" key="2">
    <source>
        <dbReference type="EMBL" id="AZA08527.1"/>
    </source>
</evidence>
<dbReference type="Gene3D" id="3.40.50.300">
    <property type="entry name" value="P-loop containing nucleotide triphosphate hydrolases"/>
    <property type="match status" value="1"/>
</dbReference>
<dbReference type="InterPro" id="IPR027417">
    <property type="entry name" value="P-loop_NTPase"/>
</dbReference>
<dbReference type="EMBL" id="CP033898">
    <property type="protein sequence ID" value="AZA08527.1"/>
    <property type="molecule type" value="Genomic_DNA"/>
</dbReference>
<dbReference type="SUPFAM" id="SSF52540">
    <property type="entry name" value="P-loop containing nucleoside triphosphate hydrolases"/>
    <property type="match status" value="1"/>
</dbReference>
<proteinExistence type="predicted"/>
<dbReference type="GO" id="GO:0006302">
    <property type="term" value="P:double-strand break repair"/>
    <property type="evidence" value="ECO:0007669"/>
    <property type="project" value="InterPro"/>
</dbReference>